<dbReference type="PANTHER" id="PTHR43774:SF1">
    <property type="entry name" value="PEPTIDE METHIONINE SULFOXIDE REDUCTASE MSRA 2"/>
    <property type="match status" value="1"/>
</dbReference>
<proteinExistence type="inferred from homology"/>
<dbReference type="Pfam" id="PF01641">
    <property type="entry name" value="SelR"/>
    <property type="match status" value="1"/>
</dbReference>
<dbReference type="InterPro" id="IPR036509">
    <property type="entry name" value="Met_Sox_Rdtase_MsrA_sf"/>
</dbReference>
<dbReference type="SUPFAM" id="SSF51316">
    <property type="entry name" value="Mss4-like"/>
    <property type="match status" value="1"/>
</dbReference>
<gene>
    <name evidence="7" type="primary">msrA</name>
    <name evidence="9" type="ORF">EDC91_10220</name>
</gene>
<dbReference type="Gene3D" id="2.170.150.20">
    <property type="entry name" value="Peptide methionine sulfoxide reductase"/>
    <property type="match status" value="1"/>
</dbReference>
<name>A0A4R2FGZ6_9GAMM</name>
<dbReference type="GO" id="GO:0033743">
    <property type="term" value="F:peptide-methionine (R)-S-oxide reductase activity"/>
    <property type="evidence" value="ECO:0007669"/>
    <property type="project" value="UniProtKB-EC"/>
</dbReference>
<evidence type="ECO:0000313" key="10">
    <source>
        <dbReference type="Proteomes" id="UP000294832"/>
    </source>
</evidence>
<dbReference type="AlphaFoldDB" id="A0A4R2FGZ6"/>
<feature type="domain" description="MsrB" evidence="8">
    <location>
        <begin position="1"/>
        <end position="120"/>
    </location>
</feature>
<evidence type="ECO:0000259" key="8">
    <source>
        <dbReference type="PROSITE" id="PS51790"/>
    </source>
</evidence>
<dbReference type="GO" id="GO:0008113">
    <property type="term" value="F:peptide-methionine (S)-S-oxide reductase activity"/>
    <property type="evidence" value="ECO:0007669"/>
    <property type="project" value="UniProtKB-UniRule"/>
</dbReference>
<dbReference type="HAMAP" id="MF_01401">
    <property type="entry name" value="MsrA"/>
    <property type="match status" value="1"/>
</dbReference>
<protein>
    <recommendedName>
        <fullName evidence="7">Peptide methionine sulfoxide reductase MsrA</fullName>
        <shortName evidence="7">Protein-methionine-S-oxide reductase</shortName>
        <ecNumber evidence="7">1.8.4.11</ecNumber>
    </recommendedName>
    <alternativeName>
        <fullName evidence="7">Peptide-methionine (S)-S-oxide reductase</fullName>
        <shortName evidence="7">Peptide Met(O) reductase</shortName>
    </alternativeName>
</protein>
<dbReference type="PROSITE" id="PS51790">
    <property type="entry name" value="MSRB"/>
    <property type="match status" value="1"/>
</dbReference>
<keyword evidence="10" id="KW-1185">Reference proteome</keyword>
<dbReference type="InterPro" id="IPR011057">
    <property type="entry name" value="Mss4-like_sf"/>
</dbReference>
<dbReference type="EC" id="1.8.4.11" evidence="7"/>
<evidence type="ECO:0000256" key="2">
    <source>
        <dbReference type="ARBA" id="ARBA00023268"/>
    </source>
</evidence>
<dbReference type="NCBIfam" id="NF004042">
    <property type="entry name" value="PRK05550.1"/>
    <property type="match status" value="1"/>
</dbReference>
<dbReference type="NCBIfam" id="NF004036">
    <property type="entry name" value="PRK05508.1"/>
    <property type="match status" value="1"/>
</dbReference>
<dbReference type="GO" id="GO:0033744">
    <property type="term" value="F:L-methionine:thioredoxin-disulfide S-oxidoreductase activity"/>
    <property type="evidence" value="ECO:0007669"/>
    <property type="project" value="RHEA"/>
</dbReference>
<comment type="catalytic activity">
    <reaction evidence="6 7">
        <text>[thioredoxin]-disulfide + L-methionine + H2O = L-methionine (S)-S-oxide + [thioredoxin]-dithiol</text>
        <dbReference type="Rhea" id="RHEA:19993"/>
        <dbReference type="Rhea" id="RHEA-COMP:10698"/>
        <dbReference type="Rhea" id="RHEA-COMP:10700"/>
        <dbReference type="ChEBI" id="CHEBI:15377"/>
        <dbReference type="ChEBI" id="CHEBI:29950"/>
        <dbReference type="ChEBI" id="CHEBI:50058"/>
        <dbReference type="ChEBI" id="CHEBI:57844"/>
        <dbReference type="ChEBI" id="CHEBI:58772"/>
        <dbReference type="EC" id="1.8.4.11"/>
    </reaction>
</comment>
<dbReference type="Proteomes" id="UP000294832">
    <property type="component" value="Unassembled WGS sequence"/>
</dbReference>
<dbReference type="InterPro" id="IPR002569">
    <property type="entry name" value="Met_Sox_Rdtase_MsrA_dom"/>
</dbReference>
<evidence type="ECO:0000256" key="7">
    <source>
        <dbReference type="HAMAP-Rule" id="MF_01401"/>
    </source>
</evidence>
<comment type="similarity">
    <text evidence="7">Belongs to the MsrA Met sulfoxide reductase family.</text>
</comment>
<accession>A0A4R2FGZ6</accession>
<evidence type="ECO:0000256" key="6">
    <source>
        <dbReference type="ARBA" id="ARBA00048782"/>
    </source>
</evidence>
<dbReference type="Pfam" id="PF01625">
    <property type="entry name" value="PMSR"/>
    <property type="match status" value="1"/>
</dbReference>
<feature type="active site" evidence="7">
    <location>
        <position position="139"/>
    </location>
</feature>
<comment type="catalytic activity">
    <reaction evidence="5">
        <text>L-methionyl-[protein] + [thioredoxin]-disulfide + H2O = L-methionyl-(R)-S-oxide-[protein] + [thioredoxin]-dithiol</text>
        <dbReference type="Rhea" id="RHEA:24164"/>
        <dbReference type="Rhea" id="RHEA-COMP:10698"/>
        <dbReference type="Rhea" id="RHEA-COMP:10700"/>
        <dbReference type="Rhea" id="RHEA-COMP:12313"/>
        <dbReference type="Rhea" id="RHEA-COMP:12314"/>
        <dbReference type="ChEBI" id="CHEBI:15377"/>
        <dbReference type="ChEBI" id="CHEBI:16044"/>
        <dbReference type="ChEBI" id="CHEBI:29950"/>
        <dbReference type="ChEBI" id="CHEBI:45764"/>
        <dbReference type="ChEBI" id="CHEBI:50058"/>
        <dbReference type="EC" id="1.8.4.12"/>
    </reaction>
</comment>
<dbReference type="EMBL" id="SLWF01000002">
    <property type="protein sequence ID" value="TCN90111.1"/>
    <property type="molecule type" value="Genomic_DNA"/>
</dbReference>
<keyword evidence="2" id="KW-0511">Multifunctional enzyme</keyword>
<sequence length="309" mass="34160">MKTMPPLDDLERYVIEGKGTERPFSGKYYRHTANGRYLCRKCGAPLYLSEHKFEAHCGWPAFDDEIPGAVTRKTDADGQRTEILCAHCGGHLGHVFAGEYLTPKNLRHCVNSVSMVFEAADAAESAESSTALATFGGGCFWCTEAVFKSLHGVLQVTPGYAGGEQSTAHYRQVCSGDTGHAEVVQLVFDPTQISYEQLLEVFFAAHDPTTLNRQGNDVGTQYRSVIFAHDAQQLAIADAYIKALAQSGEYRAGIVTELSAYQGFFPAEAEHLDYYAGHQQQPYCSLVIGPKLAKIRHYFADWQNKDEQK</sequence>
<dbReference type="PANTHER" id="PTHR43774">
    <property type="entry name" value="PEPTIDE METHIONINE SULFOXIDE REDUCTASE"/>
    <property type="match status" value="1"/>
</dbReference>
<evidence type="ECO:0000313" key="9">
    <source>
        <dbReference type="EMBL" id="TCN90111.1"/>
    </source>
</evidence>
<evidence type="ECO:0000256" key="5">
    <source>
        <dbReference type="ARBA" id="ARBA00048488"/>
    </source>
</evidence>
<evidence type="ECO:0000256" key="1">
    <source>
        <dbReference type="ARBA" id="ARBA00023002"/>
    </source>
</evidence>
<dbReference type="NCBIfam" id="TIGR00401">
    <property type="entry name" value="msrA"/>
    <property type="match status" value="1"/>
</dbReference>
<keyword evidence="1 7" id="KW-0560">Oxidoreductase</keyword>
<comment type="catalytic activity">
    <reaction evidence="4 7">
        <text>L-methionyl-[protein] + [thioredoxin]-disulfide + H2O = L-methionyl-(S)-S-oxide-[protein] + [thioredoxin]-dithiol</text>
        <dbReference type="Rhea" id="RHEA:14217"/>
        <dbReference type="Rhea" id="RHEA-COMP:10698"/>
        <dbReference type="Rhea" id="RHEA-COMP:10700"/>
        <dbReference type="Rhea" id="RHEA-COMP:12313"/>
        <dbReference type="Rhea" id="RHEA-COMP:12315"/>
        <dbReference type="ChEBI" id="CHEBI:15377"/>
        <dbReference type="ChEBI" id="CHEBI:16044"/>
        <dbReference type="ChEBI" id="CHEBI:29950"/>
        <dbReference type="ChEBI" id="CHEBI:44120"/>
        <dbReference type="ChEBI" id="CHEBI:50058"/>
        <dbReference type="EC" id="1.8.4.11"/>
    </reaction>
</comment>
<comment type="function">
    <text evidence="3 7">Has an important function as a repair enzyme for proteins that have been inactivated by oxidation. Catalyzes the reversible oxidation-reduction of methionine sulfoxide in proteins to methionine.</text>
</comment>
<dbReference type="Gene3D" id="3.30.1060.10">
    <property type="entry name" value="Peptide methionine sulphoxide reductase MsrA"/>
    <property type="match status" value="1"/>
</dbReference>
<comment type="caution">
    <text evidence="9">The sequence shown here is derived from an EMBL/GenBank/DDBJ whole genome shotgun (WGS) entry which is preliminary data.</text>
</comment>
<dbReference type="InterPro" id="IPR002579">
    <property type="entry name" value="Met_Sox_Rdtase_MsrB_dom"/>
</dbReference>
<organism evidence="9 10">
    <name type="scientific">Shewanella fodinae</name>
    <dbReference type="NCBI Taxonomy" id="552357"/>
    <lineage>
        <taxon>Bacteria</taxon>
        <taxon>Pseudomonadati</taxon>
        <taxon>Pseudomonadota</taxon>
        <taxon>Gammaproteobacteria</taxon>
        <taxon>Alteromonadales</taxon>
        <taxon>Shewanellaceae</taxon>
        <taxon>Shewanella</taxon>
    </lineage>
</organism>
<evidence type="ECO:0000256" key="4">
    <source>
        <dbReference type="ARBA" id="ARBA00047806"/>
    </source>
</evidence>
<dbReference type="SUPFAM" id="SSF55068">
    <property type="entry name" value="Peptide methionine sulfoxide reductase"/>
    <property type="match status" value="1"/>
</dbReference>
<reference evidence="9 10" key="1">
    <citation type="submission" date="2019-03" db="EMBL/GenBank/DDBJ databases">
        <title>Freshwater and sediment microbial communities from various areas in North America, analyzing microbe dynamics in response to fracking.</title>
        <authorList>
            <person name="Lamendella R."/>
        </authorList>
    </citation>
    <scope>NUCLEOTIDE SEQUENCE [LARGE SCALE GENOMIC DNA]</scope>
    <source>
        <strain evidence="9 10">74A</strain>
    </source>
</reference>
<evidence type="ECO:0000256" key="3">
    <source>
        <dbReference type="ARBA" id="ARBA00024679"/>
    </source>
</evidence>